<dbReference type="InterPro" id="IPR027417">
    <property type="entry name" value="P-loop_NTPase"/>
</dbReference>
<dbReference type="GO" id="GO:0005524">
    <property type="term" value="F:ATP binding"/>
    <property type="evidence" value="ECO:0007669"/>
    <property type="project" value="UniProtKB-KW"/>
</dbReference>
<dbReference type="PANTHER" id="PTHR43776">
    <property type="entry name" value="TRANSPORT ATP-BINDING PROTEIN"/>
    <property type="match status" value="1"/>
</dbReference>
<dbReference type="Gene3D" id="3.40.50.300">
    <property type="entry name" value="P-loop containing nucleotide triphosphate hydrolases"/>
    <property type="match status" value="1"/>
</dbReference>
<gene>
    <name evidence="5" type="ORF">GCM10009038_03580</name>
</gene>
<dbReference type="PROSITE" id="PS50893">
    <property type="entry name" value="ABC_TRANSPORTER_2"/>
    <property type="match status" value="1"/>
</dbReference>
<proteinExistence type="predicted"/>
<dbReference type="InterPro" id="IPR003593">
    <property type="entry name" value="AAA+_ATPase"/>
</dbReference>
<reference evidence="6" key="1">
    <citation type="journal article" date="2019" name="Int. J. Syst. Evol. Microbiol.">
        <title>The Global Catalogue of Microorganisms (GCM) 10K type strain sequencing project: providing services to taxonomists for standard genome sequencing and annotation.</title>
        <authorList>
            <consortium name="The Broad Institute Genomics Platform"/>
            <consortium name="The Broad Institute Genome Sequencing Center for Infectious Disease"/>
            <person name="Wu L."/>
            <person name="Ma J."/>
        </authorList>
    </citation>
    <scope>NUCLEOTIDE SEQUENCE [LARGE SCALE GENOMIC DNA]</scope>
    <source>
        <strain evidence="6">KCTC 32998</strain>
    </source>
</reference>
<dbReference type="CDD" id="cd03257">
    <property type="entry name" value="ABC_NikE_OppD_transporters"/>
    <property type="match status" value="1"/>
</dbReference>
<dbReference type="PROSITE" id="PS00211">
    <property type="entry name" value="ABC_TRANSPORTER_1"/>
    <property type="match status" value="1"/>
</dbReference>
<evidence type="ECO:0000256" key="2">
    <source>
        <dbReference type="ARBA" id="ARBA00022741"/>
    </source>
</evidence>
<dbReference type="InterPro" id="IPR050319">
    <property type="entry name" value="ABC_transp_ATP-bind"/>
</dbReference>
<dbReference type="InterPro" id="IPR017871">
    <property type="entry name" value="ABC_transporter-like_CS"/>
</dbReference>
<keyword evidence="3 5" id="KW-0067">ATP-binding</keyword>
<dbReference type="SUPFAM" id="SSF52540">
    <property type="entry name" value="P-loop containing nucleoside triphosphate hydrolases"/>
    <property type="match status" value="1"/>
</dbReference>
<name>A0ABQ3DRI2_9GAMM</name>
<dbReference type="SMART" id="SM00382">
    <property type="entry name" value="AAA"/>
    <property type="match status" value="1"/>
</dbReference>
<sequence>MSREDALAGFGRSADQVTPLLDVRHLHHRFMLPDRRRLCRRGRRLQALDDVTLTLQRGDALCVVGESGSGKSTLARAIMGLLAVREGEIRYDGERIDQLSARRRLPYRRRMQMIFQDPHASLNPRLTLRQTLEEPLHVHFPTWSRSDVTARARSLMQDVGLNPDWGERYAHELSGGQRQRVAIARALSVDPEFIVADEPVSALDLSVQAQVLNLLLATQVERRLTYLFITHDLAVVEHFATRVAVMYRGTLCEVADADTLFATPRHPYTQALLESRPRFDDAHAARHGLRGEPMADSAVRHGCVFRDRCPYAMTRCERETPVAHTLTDGRRIACHAVEEARI</sequence>
<evidence type="ECO:0000313" key="6">
    <source>
        <dbReference type="Proteomes" id="UP000646745"/>
    </source>
</evidence>
<evidence type="ECO:0000313" key="5">
    <source>
        <dbReference type="EMBL" id="GHB09246.1"/>
    </source>
</evidence>
<accession>A0ABQ3DRI2</accession>
<keyword evidence="1" id="KW-0813">Transport</keyword>
<dbReference type="EMBL" id="BMZI01000001">
    <property type="protein sequence ID" value="GHB09246.1"/>
    <property type="molecule type" value="Genomic_DNA"/>
</dbReference>
<organism evidence="5 6">
    <name type="scientific">Salinicola rhizosphaerae</name>
    <dbReference type="NCBI Taxonomy" id="1443141"/>
    <lineage>
        <taxon>Bacteria</taxon>
        <taxon>Pseudomonadati</taxon>
        <taxon>Pseudomonadota</taxon>
        <taxon>Gammaproteobacteria</taxon>
        <taxon>Oceanospirillales</taxon>
        <taxon>Halomonadaceae</taxon>
        <taxon>Salinicola</taxon>
    </lineage>
</organism>
<dbReference type="RefSeq" id="WP_189442864.1">
    <property type="nucleotide sequence ID" value="NZ_BMZI01000001.1"/>
</dbReference>
<dbReference type="Pfam" id="PF00005">
    <property type="entry name" value="ABC_tran"/>
    <property type="match status" value="1"/>
</dbReference>
<keyword evidence="6" id="KW-1185">Reference proteome</keyword>
<keyword evidence="2" id="KW-0547">Nucleotide-binding</keyword>
<feature type="domain" description="ABC transporter" evidence="4">
    <location>
        <begin position="30"/>
        <end position="273"/>
    </location>
</feature>
<dbReference type="NCBIfam" id="TIGR01727">
    <property type="entry name" value="oligo_HPY"/>
    <property type="match status" value="1"/>
</dbReference>
<comment type="caution">
    <text evidence="5">The sequence shown here is derived from an EMBL/GenBank/DDBJ whole genome shotgun (WGS) entry which is preliminary data.</text>
</comment>
<evidence type="ECO:0000256" key="3">
    <source>
        <dbReference type="ARBA" id="ARBA00022840"/>
    </source>
</evidence>
<dbReference type="Pfam" id="PF08352">
    <property type="entry name" value="oligo_HPY"/>
    <property type="match status" value="1"/>
</dbReference>
<dbReference type="InterPro" id="IPR003439">
    <property type="entry name" value="ABC_transporter-like_ATP-bd"/>
</dbReference>
<evidence type="ECO:0000259" key="4">
    <source>
        <dbReference type="PROSITE" id="PS50893"/>
    </source>
</evidence>
<dbReference type="Proteomes" id="UP000646745">
    <property type="component" value="Unassembled WGS sequence"/>
</dbReference>
<protein>
    <submittedName>
        <fullName evidence="5">ABC transporter ATP-binding protein</fullName>
    </submittedName>
</protein>
<evidence type="ECO:0000256" key="1">
    <source>
        <dbReference type="ARBA" id="ARBA00022448"/>
    </source>
</evidence>
<dbReference type="InterPro" id="IPR013563">
    <property type="entry name" value="Oligopep_ABC_C"/>
</dbReference>